<organism evidence="2 3">
    <name type="scientific">Chitinophaga niabensis</name>
    <dbReference type="NCBI Taxonomy" id="536979"/>
    <lineage>
        <taxon>Bacteria</taxon>
        <taxon>Pseudomonadati</taxon>
        <taxon>Bacteroidota</taxon>
        <taxon>Chitinophagia</taxon>
        <taxon>Chitinophagales</taxon>
        <taxon>Chitinophagaceae</taxon>
        <taxon>Chitinophaga</taxon>
    </lineage>
</organism>
<dbReference type="EMBL" id="FSRA01000002">
    <property type="protein sequence ID" value="SIO37025.1"/>
    <property type="molecule type" value="Genomic_DNA"/>
</dbReference>
<accession>A0A1N6IYE1</accession>
<feature type="transmembrane region" description="Helical" evidence="1">
    <location>
        <begin position="119"/>
        <end position="139"/>
    </location>
</feature>
<keyword evidence="1" id="KW-1133">Transmembrane helix</keyword>
<protein>
    <recommendedName>
        <fullName evidence="4">Cytochrome B</fullName>
    </recommendedName>
</protein>
<sequence>MYQILLHLHSLFRWLVLISLVLSIYRAWSGYTGNKPFTRTDNSIRHWTATIAHIQLILGFILYFKSPFTGAPLEHTLQSMELSFFSIIHISLMIVAIVLITIGSGLSKRKPFSKQKFRTMLIWFSIALFIILIAIPWPFSPFSHRPYFRSF</sequence>
<dbReference type="STRING" id="536979.SAMN04488055_3456"/>
<evidence type="ECO:0000313" key="3">
    <source>
        <dbReference type="Proteomes" id="UP000185003"/>
    </source>
</evidence>
<dbReference type="AlphaFoldDB" id="A0A1N6IYE1"/>
<evidence type="ECO:0000256" key="1">
    <source>
        <dbReference type="SAM" id="Phobius"/>
    </source>
</evidence>
<feature type="transmembrane region" description="Helical" evidence="1">
    <location>
        <begin position="46"/>
        <end position="64"/>
    </location>
</feature>
<proteinExistence type="predicted"/>
<dbReference type="Proteomes" id="UP000185003">
    <property type="component" value="Unassembled WGS sequence"/>
</dbReference>
<evidence type="ECO:0000313" key="2">
    <source>
        <dbReference type="EMBL" id="SIO37025.1"/>
    </source>
</evidence>
<feature type="transmembrane region" description="Helical" evidence="1">
    <location>
        <begin position="6"/>
        <end position="25"/>
    </location>
</feature>
<feature type="transmembrane region" description="Helical" evidence="1">
    <location>
        <begin position="84"/>
        <end position="107"/>
    </location>
</feature>
<gene>
    <name evidence="2" type="ORF">SAMN04488055_3456</name>
</gene>
<name>A0A1N6IYE1_9BACT</name>
<keyword evidence="1" id="KW-0812">Transmembrane</keyword>
<keyword evidence="1" id="KW-0472">Membrane</keyword>
<evidence type="ECO:0008006" key="4">
    <source>
        <dbReference type="Google" id="ProtNLM"/>
    </source>
</evidence>
<dbReference type="RefSeq" id="WP_074240698.1">
    <property type="nucleotide sequence ID" value="NZ_FSRA01000002.1"/>
</dbReference>
<dbReference type="OrthoDB" id="329514at2"/>
<reference evidence="2 3" key="1">
    <citation type="submission" date="2016-11" db="EMBL/GenBank/DDBJ databases">
        <authorList>
            <person name="Jaros S."/>
            <person name="Januszkiewicz K."/>
            <person name="Wedrychowicz H."/>
        </authorList>
    </citation>
    <scope>NUCLEOTIDE SEQUENCE [LARGE SCALE GENOMIC DNA]</scope>
    <source>
        <strain evidence="2 3">DSM 24787</strain>
    </source>
</reference>
<keyword evidence="3" id="KW-1185">Reference proteome</keyword>